<evidence type="ECO:0000256" key="6">
    <source>
        <dbReference type="ARBA" id="ARBA00022967"/>
    </source>
</evidence>
<evidence type="ECO:0000256" key="3">
    <source>
        <dbReference type="ARBA" id="ARBA00022475"/>
    </source>
</evidence>
<evidence type="ECO:0000313" key="14">
    <source>
        <dbReference type="Proteomes" id="UP000664209"/>
    </source>
</evidence>
<evidence type="ECO:0000256" key="11">
    <source>
        <dbReference type="SAM" id="MobiDB-lite"/>
    </source>
</evidence>
<dbReference type="Gene3D" id="3.40.50.300">
    <property type="entry name" value="P-loop containing nucleotide triphosphate hydrolases"/>
    <property type="match status" value="1"/>
</dbReference>
<dbReference type="InterPro" id="IPR050086">
    <property type="entry name" value="MetN_ABC_transporter-like"/>
</dbReference>
<dbReference type="InterPro" id="IPR003439">
    <property type="entry name" value="ABC_transporter-like_ATP-bd"/>
</dbReference>
<dbReference type="PANTHER" id="PTHR43166:SF30">
    <property type="entry name" value="METHIONINE IMPORT ATP-BINDING PROTEIN METN"/>
    <property type="match status" value="1"/>
</dbReference>
<evidence type="ECO:0000256" key="1">
    <source>
        <dbReference type="ARBA" id="ARBA00005417"/>
    </source>
</evidence>
<keyword evidence="5 13" id="KW-0067">ATP-binding</keyword>
<protein>
    <submittedName>
        <fullName evidence="13">ATP-binding cassette domain-containing protein</fullName>
    </submittedName>
</protein>
<feature type="region of interest" description="Disordered" evidence="11">
    <location>
        <begin position="340"/>
        <end position="386"/>
    </location>
</feature>
<dbReference type="SMART" id="SM00930">
    <property type="entry name" value="NIL"/>
    <property type="match status" value="1"/>
</dbReference>
<dbReference type="RefSeq" id="WP_208057108.1">
    <property type="nucleotide sequence ID" value="NZ_JAGEMK010000012.1"/>
</dbReference>
<dbReference type="AlphaFoldDB" id="A0A939LSN0"/>
<dbReference type="SMART" id="SM00382">
    <property type="entry name" value="AAA"/>
    <property type="match status" value="1"/>
</dbReference>
<comment type="caution">
    <text evidence="13">The sequence shown here is derived from an EMBL/GenBank/DDBJ whole genome shotgun (WGS) entry which is preliminary data.</text>
</comment>
<dbReference type="InterPro" id="IPR041701">
    <property type="entry name" value="MetN_ABC"/>
</dbReference>
<keyword evidence="3" id="KW-1003">Cell membrane</keyword>
<accession>A0A939LSN0</accession>
<dbReference type="SUPFAM" id="SSF52540">
    <property type="entry name" value="P-loop containing nucleoside triphosphate hydrolases"/>
    <property type="match status" value="1"/>
</dbReference>
<dbReference type="InterPro" id="IPR018449">
    <property type="entry name" value="NIL_domain"/>
</dbReference>
<evidence type="ECO:0000256" key="10">
    <source>
        <dbReference type="ARBA" id="ARBA00063837"/>
    </source>
</evidence>
<dbReference type="PANTHER" id="PTHR43166">
    <property type="entry name" value="AMINO ACID IMPORT ATP-BINDING PROTEIN"/>
    <property type="match status" value="1"/>
</dbReference>
<comment type="function">
    <text evidence="9">Part of the ABC transporter FtsEX involved in cellular division. Has ATPase activity.</text>
</comment>
<evidence type="ECO:0000256" key="7">
    <source>
        <dbReference type="ARBA" id="ARBA00022970"/>
    </source>
</evidence>
<proteinExistence type="inferred from homology"/>
<evidence type="ECO:0000256" key="5">
    <source>
        <dbReference type="ARBA" id="ARBA00022840"/>
    </source>
</evidence>
<evidence type="ECO:0000256" key="9">
    <source>
        <dbReference type="ARBA" id="ARBA00054718"/>
    </source>
</evidence>
<dbReference type="GO" id="GO:0016887">
    <property type="term" value="F:ATP hydrolysis activity"/>
    <property type="evidence" value="ECO:0007669"/>
    <property type="project" value="InterPro"/>
</dbReference>
<comment type="subunit">
    <text evidence="10">Homodimer. Forms a membrane-associated complex with FtsX.</text>
</comment>
<dbReference type="FunFam" id="3.40.50.300:FF:000056">
    <property type="entry name" value="Cell division ATP-binding protein FtsE"/>
    <property type="match status" value="1"/>
</dbReference>
<reference evidence="13" key="1">
    <citation type="submission" date="2021-03" db="EMBL/GenBank/DDBJ databases">
        <title>Actinotalea soli sp. nov., isolated from soil.</title>
        <authorList>
            <person name="Ping W."/>
            <person name="Zhang J."/>
        </authorList>
    </citation>
    <scope>NUCLEOTIDE SEQUENCE</scope>
    <source>
        <strain evidence="13">BY-33</strain>
    </source>
</reference>
<comment type="similarity">
    <text evidence="1">Belongs to the ABC transporter superfamily.</text>
</comment>
<sequence length="397" mass="42874">MVSFRHAVKTFPAKSGEVRAVDDVTLDIRTGEIFGVIGYSGAGKSTLVRLINALEPATAGEVIVDGQDVTALPERELRRVRAGIGMIFQQFNLLSSRTVAGNVGYALAVAGWPREERKDRIAELLDFVGLADKARQYPSQLSGGQKQRVGIARALATNPKILLADEATSALDPETTQDVLDLLRRVNSELGVTVVVITHEMDVVKYACDRVAVMEGGKVVEHGDVYSVFARPEHRATRRFVGTALRDRPSPAALERLRHRHPGRIVTVAVREDGASSTDLTRALREHPVDGTIIYGGIVEIAERPYGSLTLELAGEDAAIAGFITDLSSTTSVLDLGTAEHPLADPDAVGPRATTASPEGDEGPSSPTLPQAVDTDRLADADSPTWNPFTHLRRWRR</sequence>
<evidence type="ECO:0000259" key="12">
    <source>
        <dbReference type="PROSITE" id="PS50893"/>
    </source>
</evidence>
<keyword evidence="6" id="KW-1278">Translocase</keyword>
<gene>
    <name evidence="13" type="ORF">J4G33_16470</name>
</gene>
<name>A0A939LSN0_9CELL</name>
<dbReference type="EMBL" id="JAGEMK010000012">
    <property type="protein sequence ID" value="MBO1753404.1"/>
    <property type="molecule type" value="Genomic_DNA"/>
</dbReference>
<evidence type="ECO:0000256" key="2">
    <source>
        <dbReference type="ARBA" id="ARBA00022448"/>
    </source>
</evidence>
<dbReference type="SUPFAM" id="SSF55021">
    <property type="entry name" value="ACT-like"/>
    <property type="match status" value="1"/>
</dbReference>
<keyword evidence="8" id="KW-0472">Membrane</keyword>
<dbReference type="Pfam" id="PF00005">
    <property type="entry name" value="ABC_tran"/>
    <property type="match status" value="1"/>
</dbReference>
<dbReference type="GO" id="GO:0006865">
    <property type="term" value="P:amino acid transport"/>
    <property type="evidence" value="ECO:0007669"/>
    <property type="project" value="UniProtKB-KW"/>
</dbReference>
<evidence type="ECO:0000256" key="8">
    <source>
        <dbReference type="ARBA" id="ARBA00023136"/>
    </source>
</evidence>
<dbReference type="InterPro" id="IPR027417">
    <property type="entry name" value="P-loop_NTPase"/>
</dbReference>
<dbReference type="Pfam" id="PF09383">
    <property type="entry name" value="NIL"/>
    <property type="match status" value="1"/>
</dbReference>
<dbReference type="PROSITE" id="PS00211">
    <property type="entry name" value="ABC_TRANSPORTER_1"/>
    <property type="match status" value="1"/>
</dbReference>
<feature type="domain" description="ABC transporter" evidence="12">
    <location>
        <begin position="2"/>
        <end position="241"/>
    </location>
</feature>
<keyword evidence="2" id="KW-0813">Transport</keyword>
<keyword evidence="14" id="KW-1185">Reference proteome</keyword>
<keyword evidence="4" id="KW-0547">Nucleotide-binding</keyword>
<dbReference type="CDD" id="cd03258">
    <property type="entry name" value="ABC_MetN_methionine_transporter"/>
    <property type="match status" value="1"/>
</dbReference>
<dbReference type="GO" id="GO:0005886">
    <property type="term" value="C:plasma membrane"/>
    <property type="evidence" value="ECO:0007669"/>
    <property type="project" value="UniProtKB-ARBA"/>
</dbReference>
<keyword evidence="7" id="KW-0029">Amino-acid transport</keyword>
<evidence type="ECO:0000313" key="13">
    <source>
        <dbReference type="EMBL" id="MBO1753404.1"/>
    </source>
</evidence>
<organism evidence="13 14">
    <name type="scientific">Actinotalea soli</name>
    <dbReference type="NCBI Taxonomy" id="2819234"/>
    <lineage>
        <taxon>Bacteria</taxon>
        <taxon>Bacillati</taxon>
        <taxon>Actinomycetota</taxon>
        <taxon>Actinomycetes</taxon>
        <taxon>Micrococcales</taxon>
        <taxon>Cellulomonadaceae</taxon>
        <taxon>Actinotalea</taxon>
    </lineage>
</organism>
<evidence type="ECO:0000256" key="4">
    <source>
        <dbReference type="ARBA" id="ARBA00022741"/>
    </source>
</evidence>
<dbReference type="Gene3D" id="3.30.70.260">
    <property type="match status" value="1"/>
</dbReference>
<dbReference type="GO" id="GO:0005524">
    <property type="term" value="F:ATP binding"/>
    <property type="evidence" value="ECO:0007669"/>
    <property type="project" value="UniProtKB-KW"/>
</dbReference>
<dbReference type="InterPro" id="IPR045865">
    <property type="entry name" value="ACT-like_dom_sf"/>
</dbReference>
<dbReference type="Proteomes" id="UP000664209">
    <property type="component" value="Unassembled WGS sequence"/>
</dbReference>
<dbReference type="InterPro" id="IPR017871">
    <property type="entry name" value="ABC_transporter-like_CS"/>
</dbReference>
<dbReference type="InterPro" id="IPR003593">
    <property type="entry name" value="AAA+_ATPase"/>
</dbReference>
<dbReference type="PROSITE" id="PS50893">
    <property type="entry name" value="ABC_TRANSPORTER_2"/>
    <property type="match status" value="1"/>
</dbReference>